<gene>
    <name evidence="1" type="ORF">J1N35_037165</name>
</gene>
<keyword evidence="2" id="KW-1185">Reference proteome</keyword>
<dbReference type="EMBL" id="JAIQCV010000011">
    <property type="protein sequence ID" value="KAH1046381.1"/>
    <property type="molecule type" value="Genomic_DNA"/>
</dbReference>
<dbReference type="Proteomes" id="UP000828251">
    <property type="component" value="Unassembled WGS sequence"/>
</dbReference>
<evidence type="ECO:0000313" key="1">
    <source>
        <dbReference type="EMBL" id="KAH1046381.1"/>
    </source>
</evidence>
<protein>
    <submittedName>
        <fullName evidence="1">Uncharacterized protein</fullName>
    </submittedName>
</protein>
<dbReference type="AlphaFoldDB" id="A0A9D3ZKM7"/>
<sequence length="70" mass="7717">MAELKQVPMSVFGLKEALLDKGEMAVVTRRSVHLDKRRVEGNSSVKVAEKGIYRGKASMSGIALTFPLQR</sequence>
<accession>A0A9D3ZKM7</accession>
<reference evidence="1 2" key="1">
    <citation type="journal article" date="2021" name="Plant Biotechnol. J.">
        <title>Multi-omics assisted identification of the key and species-specific regulatory components of drought-tolerant mechanisms in Gossypium stocksii.</title>
        <authorList>
            <person name="Yu D."/>
            <person name="Ke L."/>
            <person name="Zhang D."/>
            <person name="Wu Y."/>
            <person name="Sun Y."/>
            <person name="Mei J."/>
            <person name="Sun J."/>
            <person name="Sun Y."/>
        </authorList>
    </citation>
    <scope>NUCLEOTIDE SEQUENCE [LARGE SCALE GENOMIC DNA]</scope>
    <source>
        <strain evidence="2">cv. E1</strain>
        <tissue evidence="1">Leaf</tissue>
    </source>
</reference>
<evidence type="ECO:0000313" key="2">
    <source>
        <dbReference type="Proteomes" id="UP000828251"/>
    </source>
</evidence>
<proteinExistence type="predicted"/>
<name>A0A9D3ZKM7_9ROSI</name>
<organism evidence="1 2">
    <name type="scientific">Gossypium stocksii</name>
    <dbReference type="NCBI Taxonomy" id="47602"/>
    <lineage>
        <taxon>Eukaryota</taxon>
        <taxon>Viridiplantae</taxon>
        <taxon>Streptophyta</taxon>
        <taxon>Embryophyta</taxon>
        <taxon>Tracheophyta</taxon>
        <taxon>Spermatophyta</taxon>
        <taxon>Magnoliopsida</taxon>
        <taxon>eudicotyledons</taxon>
        <taxon>Gunneridae</taxon>
        <taxon>Pentapetalae</taxon>
        <taxon>rosids</taxon>
        <taxon>malvids</taxon>
        <taxon>Malvales</taxon>
        <taxon>Malvaceae</taxon>
        <taxon>Malvoideae</taxon>
        <taxon>Gossypium</taxon>
    </lineage>
</organism>
<comment type="caution">
    <text evidence="1">The sequence shown here is derived from an EMBL/GenBank/DDBJ whole genome shotgun (WGS) entry which is preliminary data.</text>
</comment>